<dbReference type="EMBL" id="VJMI01014078">
    <property type="protein sequence ID" value="KAF0746132.1"/>
    <property type="molecule type" value="Genomic_DNA"/>
</dbReference>
<sequence>MPECDVILAHCVAYLARAPKSVEVYKAYKRVKQTIDQGNDPDVPLHLRNAPTKLMESLNYGKEYKYNPDYEDGAVDQTYLPPELVGCEFLQAKNWVHKKE</sequence>
<dbReference type="SUPFAM" id="SSF48019">
    <property type="entry name" value="post-AAA+ oligomerization domain-like"/>
    <property type="match status" value="1"/>
</dbReference>
<reference evidence="2 3" key="1">
    <citation type="submission" date="2019-06" db="EMBL/GenBank/DDBJ databases">
        <title>Genomics analysis of Aphanomyces spp. identifies a new class of oomycete effector associated with host adaptation.</title>
        <authorList>
            <person name="Gaulin E."/>
        </authorList>
    </citation>
    <scope>NUCLEOTIDE SEQUENCE [LARGE SCALE GENOMIC DNA]</scope>
    <source>
        <strain evidence="2 3">E</strain>
    </source>
</reference>
<evidence type="ECO:0000259" key="1">
    <source>
        <dbReference type="Pfam" id="PF12002"/>
    </source>
</evidence>
<dbReference type="GO" id="GO:0017116">
    <property type="term" value="F:single-stranded DNA helicase activity"/>
    <property type="evidence" value="ECO:0007669"/>
    <property type="project" value="TreeGrafter"/>
</dbReference>
<dbReference type="FunFam" id="1.10.3710.10:FF:000004">
    <property type="entry name" value="Putative ATPase, AAA family"/>
    <property type="match status" value="1"/>
</dbReference>
<dbReference type="GO" id="GO:0008047">
    <property type="term" value="F:enzyme activator activity"/>
    <property type="evidence" value="ECO:0007669"/>
    <property type="project" value="TreeGrafter"/>
</dbReference>
<protein>
    <recommendedName>
        <fullName evidence="1">MgsA AAA+ ATPase C-terminal domain-containing protein</fullName>
    </recommendedName>
</protein>
<dbReference type="Gene3D" id="1.10.3710.10">
    <property type="entry name" value="DNA polymerase III clamp loader subunits, C-terminal domain"/>
    <property type="match status" value="1"/>
</dbReference>
<evidence type="ECO:0000313" key="2">
    <source>
        <dbReference type="EMBL" id="KAF0746132.1"/>
    </source>
</evidence>
<feature type="domain" description="MgsA AAA+ ATPase C-terminal" evidence="1">
    <location>
        <begin position="1"/>
        <end position="94"/>
    </location>
</feature>
<dbReference type="PANTHER" id="PTHR13779">
    <property type="entry name" value="WERNER HELICASE-INTERACTING PROTEIN 1 FAMILY MEMBER"/>
    <property type="match status" value="1"/>
</dbReference>
<dbReference type="InterPro" id="IPR051314">
    <property type="entry name" value="AAA_ATPase_RarA/MGS1/WRNIP1"/>
</dbReference>
<dbReference type="InterPro" id="IPR008921">
    <property type="entry name" value="DNA_pol3_clamp-load_cplx_C"/>
</dbReference>
<dbReference type="GO" id="GO:0005634">
    <property type="term" value="C:nucleus"/>
    <property type="evidence" value="ECO:0007669"/>
    <property type="project" value="TreeGrafter"/>
</dbReference>
<gene>
    <name evidence="2" type="ORF">AaE_008250</name>
</gene>
<proteinExistence type="predicted"/>
<comment type="caution">
    <text evidence="2">The sequence shown here is derived from an EMBL/GenBank/DDBJ whole genome shotgun (WGS) entry which is preliminary data.</text>
</comment>
<dbReference type="PANTHER" id="PTHR13779:SF7">
    <property type="entry name" value="ATPASE WRNIP1"/>
    <property type="match status" value="1"/>
</dbReference>
<name>A0A6A5A0I0_APHAT</name>
<dbReference type="GO" id="GO:0003677">
    <property type="term" value="F:DNA binding"/>
    <property type="evidence" value="ECO:0007669"/>
    <property type="project" value="InterPro"/>
</dbReference>
<dbReference type="InterPro" id="IPR021886">
    <property type="entry name" value="MgsA_C"/>
</dbReference>
<accession>A0A6A5A0I0</accession>
<dbReference type="Pfam" id="PF12002">
    <property type="entry name" value="MgsA_C"/>
    <property type="match status" value="1"/>
</dbReference>
<dbReference type="GO" id="GO:0000731">
    <property type="term" value="P:DNA synthesis involved in DNA repair"/>
    <property type="evidence" value="ECO:0007669"/>
    <property type="project" value="TreeGrafter"/>
</dbReference>
<dbReference type="AlphaFoldDB" id="A0A6A5A0I0"/>
<organism evidence="2 3">
    <name type="scientific">Aphanomyces astaci</name>
    <name type="common">Crayfish plague agent</name>
    <dbReference type="NCBI Taxonomy" id="112090"/>
    <lineage>
        <taxon>Eukaryota</taxon>
        <taxon>Sar</taxon>
        <taxon>Stramenopiles</taxon>
        <taxon>Oomycota</taxon>
        <taxon>Saprolegniomycetes</taxon>
        <taxon>Saprolegniales</taxon>
        <taxon>Verrucalvaceae</taxon>
        <taxon>Aphanomyces</taxon>
    </lineage>
</organism>
<dbReference type="VEuPathDB" id="FungiDB:H257_11071"/>
<evidence type="ECO:0000313" key="3">
    <source>
        <dbReference type="Proteomes" id="UP000469452"/>
    </source>
</evidence>
<dbReference type="Proteomes" id="UP000469452">
    <property type="component" value="Unassembled WGS sequence"/>
</dbReference>
<dbReference type="GO" id="GO:0006261">
    <property type="term" value="P:DNA-templated DNA replication"/>
    <property type="evidence" value="ECO:0007669"/>
    <property type="project" value="TreeGrafter"/>
</dbReference>